<dbReference type="Proteomes" id="UP001199319">
    <property type="component" value="Unassembled WGS sequence"/>
</dbReference>
<dbReference type="InterPro" id="IPR058365">
    <property type="entry name" value="DUF8052"/>
</dbReference>
<protein>
    <recommendedName>
        <fullName evidence="1">DUF8052 domain-containing protein</fullName>
    </recommendedName>
</protein>
<evidence type="ECO:0000313" key="2">
    <source>
        <dbReference type="EMBL" id="MCC2130691.1"/>
    </source>
</evidence>
<proteinExistence type="predicted"/>
<sequence>MTREDAVERLCDVYGGSFDITRCEETELPLAAKMDFYVHNSKYVLSKKAKLWEANSFEYVYLFTVPHLTREIYEQCERLAYEQGRARIRPGPNHMYTYISAIFLCDSCDPEARKALKRCRRYESFRLSYWGWMDFHTALVVLPEESVATNASGHSAAQVLERALFHKQKRKLFRKERSL</sequence>
<name>A0AAE3AIJ4_9FIRM</name>
<dbReference type="AlphaFoldDB" id="A0AAE3AIJ4"/>
<gene>
    <name evidence="2" type="ORF">LKD37_14435</name>
</gene>
<accession>A0AAE3AIJ4</accession>
<keyword evidence="3" id="KW-1185">Reference proteome</keyword>
<evidence type="ECO:0000313" key="3">
    <source>
        <dbReference type="Proteomes" id="UP001199319"/>
    </source>
</evidence>
<dbReference type="Pfam" id="PF26226">
    <property type="entry name" value="DUF8052"/>
    <property type="match status" value="1"/>
</dbReference>
<organism evidence="2 3">
    <name type="scientific">Brotocaccenecus cirricatena</name>
    <dbReference type="NCBI Taxonomy" id="3064195"/>
    <lineage>
        <taxon>Bacteria</taxon>
        <taxon>Bacillati</taxon>
        <taxon>Bacillota</taxon>
        <taxon>Clostridia</taxon>
        <taxon>Eubacteriales</taxon>
        <taxon>Oscillospiraceae</taxon>
        <taxon>Brotocaccenecus</taxon>
    </lineage>
</organism>
<dbReference type="RefSeq" id="WP_302929844.1">
    <property type="nucleotide sequence ID" value="NZ_JAJEPW010000063.1"/>
</dbReference>
<dbReference type="EMBL" id="JAJEPW010000063">
    <property type="protein sequence ID" value="MCC2130691.1"/>
    <property type="molecule type" value="Genomic_DNA"/>
</dbReference>
<evidence type="ECO:0000259" key="1">
    <source>
        <dbReference type="Pfam" id="PF26226"/>
    </source>
</evidence>
<reference evidence="2" key="1">
    <citation type="submission" date="2021-10" db="EMBL/GenBank/DDBJ databases">
        <title>Anaerobic single-cell dispensing facilitates the cultivation of human gut bacteria.</title>
        <authorList>
            <person name="Afrizal A."/>
        </authorList>
    </citation>
    <scope>NUCLEOTIDE SEQUENCE</scope>
    <source>
        <strain evidence="2">CLA-AA-H272</strain>
    </source>
</reference>
<comment type="caution">
    <text evidence="2">The sequence shown here is derived from an EMBL/GenBank/DDBJ whole genome shotgun (WGS) entry which is preliminary data.</text>
</comment>
<feature type="domain" description="DUF8052" evidence="1">
    <location>
        <begin position="4"/>
        <end position="160"/>
    </location>
</feature>